<dbReference type="GO" id="GO:0020037">
    <property type="term" value="F:heme binding"/>
    <property type="evidence" value="ECO:0007669"/>
    <property type="project" value="InterPro"/>
</dbReference>
<comment type="similarity">
    <text evidence="3">Belongs to the CSN1 family.</text>
</comment>
<dbReference type="GO" id="GO:0016705">
    <property type="term" value="F:oxidoreductase activity, acting on paired donors, with incorporation or reduction of molecular oxygen"/>
    <property type="evidence" value="ECO:0007669"/>
    <property type="project" value="InterPro"/>
</dbReference>
<feature type="region of interest" description="Disordered" evidence="8">
    <location>
        <begin position="427"/>
        <end position="447"/>
    </location>
</feature>
<evidence type="ECO:0000256" key="7">
    <source>
        <dbReference type="SAM" id="Coils"/>
    </source>
</evidence>
<dbReference type="Proteomes" id="UP000504621">
    <property type="component" value="Unplaced"/>
</dbReference>
<evidence type="ECO:0000256" key="1">
    <source>
        <dbReference type="ARBA" id="ARBA00004123"/>
    </source>
</evidence>
<evidence type="ECO:0000256" key="8">
    <source>
        <dbReference type="SAM" id="MobiDB-lite"/>
    </source>
</evidence>
<dbReference type="InterPro" id="IPR000717">
    <property type="entry name" value="PCI_dom"/>
</dbReference>
<keyword evidence="11" id="KW-1185">Reference proteome</keyword>
<reference evidence="12" key="1">
    <citation type="submission" date="2025-08" db="UniProtKB">
        <authorList>
            <consortium name="RefSeq"/>
        </authorList>
    </citation>
    <scope>IDENTIFICATION</scope>
    <source>
        <tissue evidence="12">Leaf</tissue>
    </source>
</reference>
<dbReference type="InterPro" id="IPR045135">
    <property type="entry name" value="Rpn7_N"/>
</dbReference>
<evidence type="ECO:0000256" key="5">
    <source>
        <dbReference type="ARBA" id="ARBA00022790"/>
    </source>
</evidence>
<evidence type="ECO:0000256" key="9">
    <source>
        <dbReference type="SAM" id="SignalP"/>
    </source>
</evidence>
<evidence type="ECO:0000259" key="10">
    <source>
        <dbReference type="PROSITE" id="PS50250"/>
    </source>
</evidence>
<dbReference type="Pfam" id="PF01399">
    <property type="entry name" value="PCI"/>
    <property type="match status" value="1"/>
</dbReference>
<dbReference type="Pfam" id="PF10602">
    <property type="entry name" value="RPN7"/>
    <property type="match status" value="1"/>
</dbReference>
<dbReference type="InterPro" id="IPR001128">
    <property type="entry name" value="Cyt_P450"/>
</dbReference>
<keyword evidence="7" id="KW-0175">Coiled coil</keyword>
<dbReference type="RefSeq" id="XP_021280733.1">
    <property type="nucleotide sequence ID" value="XM_021425058.1"/>
</dbReference>
<dbReference type="AlphaFoldDB" id="A0A6J1A197"/>
<evidence type="ECO:0000313" key="11">
    <source>
        <dbReference type="Proteomes" id="UP000504621"/>
    </source>
</evidence>
<feature type="coiled-coil region" evidence="7">
    <location>
        <begin position="531"/>
        <end position="558"/>
    </location>
</feature>
<comment type="subcellular location">
    <subcellularLocation>
        <location evidence="2">Cytoplasm</location>
    </subcellularLocation>
    <subcellularLocation>
        <location evidence="1">Nucleus</location>
    </subcellularLocation>
</comment>
<feature type="domain" description="PCI" evidence="10">
    <location>
        <begin position="646"/>
        <end position="819"/>
    </location>
</feature>
<keyword evidence="4" id="KW-0963">Cytoplasm</keyword>
<dbReference type="FunFam" id="1.25.40.570:FF:000014">
    <property type="entry name" value="COP9 signalosome complex subunit 1"/>
    <property type="match status" value="1"/>
</dbReference>
<evidence type="ECO:0000313" key="12">
    <source>
        <dbReference type="RefSeq" id="XP_021280733.1"/>
    </source>
</evidence>
<dbReference type="SMART" id="SM00088">
    <property type="entry name" value="PINT"/>
    <property type="match status" value="1"/>
</dbReference>
<evidence type="ECO:0000256" key="3">
    <source>
        <dbReference type="ARBA" id="ARBA00008793"/>
    </source>
</evidence>
<feature type="signal peptide" evidence="9">
    <location>
        <begin position="1"/>
        <end position="27"/>
    </location>
</feature>
<evidence type="ECO:0000256" key="6">
    <source>
        <dbReference type="ARBA" id="ARBA00023242"/>
    </source>
</evidence>
<protein>
    <submittedName>
        <fullName evidence="12">COP9 signalosome complex subunit 1</fullName>
    </submittedName>
</protein>
<accession>A0A6J1A197</accession>
<dbReference type="Gene3D" id="1.25.40.570">
    <property type="match status" value="1"/>
</dbReference>
<dbReference type="InterPro" id="IPR048624">
    <property type="entry name" value="CSN1_C"/>
</dbReference>
<proteinExistence type="inferred from homology"/>
<dbReference type="GeneID" id="110414005"/>
<dbReference type="PROSITE" id="PS50250">
    <property type="entry name" value="PCI"/>
    <property type="match status" value="1"/>
</dbReference>
<keyword evidence="5" id="KW-0736">Signalosome</keyword>
<evidence type="ECO:0000256" key="4">
    <source>
        <dbReference type="ARBA" id="ARBA00022490"/>
    </source>
</evidence>
<dbReference type="OrthoDB" id="422427at2759"/>
<dbReference type="GO" id="GO:0008180">
    <property type="term" value="C:COP9 signalosome"/>
    <property type="evidence" value="ECO:0007669"/>
    <property type="project" value="UniProtKB-KW"/>
</dbReference>
<dbReference type="SUPFAM" id="SSF48264">
    <property type="entry name" value="Cytochrome P450"/>
    <property type="match status" value="1"/>
</dbReference>
<dbReference type="GO" id="GO:0004497">
    <property type="term" value="F:monooxygenase activity"/>
    <property type="evidence" value="ECO:0007669"/>
    <property type="project" value="InterPro"/>
</dbReference>
<evidence type="ECO:0000256" key="2">
    <source>
        <dbReference type="ARBA" id="ARBA00004496"/>
    </source>
</evidence>
<organism evidence="11 12">
    <name type="scientific">Herrania umbratica</name>
    <dbReference type="NCBI Taxonomy" id="108875"/>
    <lineage>
        <taxon>Eukaryota</taxon>
        <taxon>Viridiplantae</taxon>
        <taxon>Streptophyta</taxon>
        <taxon>Embryophyta</taxon>
        <taxon>Tracheophyta</taxon>
        <taxon>Spermatophyta</taxon>
        <taxon>Magnoliopsida</taxon>
        <taxon>eudicotyledons</taxon>
        <taxon>Gunneridae</taxon>
        <taxon>Pentapetalae</taxon>
        <taxon>rosids</taxon>
        <taxon>malvids</taxon>
        <taxon>Malvales</taxon>
        <taxon>Malvaceae</taxon>
        <taxon>Byttnerioideae</taxon>
        <taxon>Herrania</taxon>
    </lineage>
</organism>
<dbReference type="PANTHER" id="PTHR14145:SF2">
    <property type="entry name" value="COP9 SIGNALOSOME COMPLEX SUBUNIT 1"/>
    <property type="match status" value="1"/>
</dbReference>
<dbReference type="InterPro" id="IPR002401">
    <property type="entry name" value="Cyt_P450_E_grp-I"/>
</dbReference>
<dbReference type="GO" id="GO:0005506">
    <property type="term" value="F:iron ion binding"/>
    <property type="evidence" value="ECO:0007669"/>
    <property type="project" value="InterPro"/>
</dbReference>
<sequence>MLELVVLCLVSLLVVWFCIWQNPKCNGKLPPGSMGFPIIGETVEYFSPYSLLEISPFMKKRIARYGPMFRTSLAGQKVVMVTDPELISSMLKQEIMPPIQWFTQYSVKASGEDQFVLSASFHRYLRSFFMHQLSPESLMTGESIREIEQATRRHLNWWATQGAIDARQVAKKVDMVTEYVAKKIGYDEPDAAERLGENVRAFVDKRTSLIPLNIPGTAYHAGLKASKNLMKLIDETFEKRKASKINHHQTFVDHLLEELNKGDTGLDEAMARDLVLVFIITTSEAITLSITLAMKLIADHPKVLAELTKEHEAVIESRVEDNKELEITWEEYKSMEFTHMVINEMLRVGNLLPILSRKLPKDVDINGYTIPAGWFLVADQTVLHFDPNYFHEPFAFNPWRWEFFSFVMDGEDDASNPMMEEMYANGIGGVDETPSSSSSTTTRKNRPIISGEQLDVEAYAGLYTGRTKIMRLIFIADHCDNPGMQLEALRMAYEEIKKGENTQLFREAVQKIDGRLGPNYMMDAAWCTMIDKKAEQRKEKLENELNAYRTNLIKESIRMGYNDFGDFYYAHGALGDAFKSYVRTRDYCTTSKHIIQMCLSAILVSIEMGQFTHVTSYVSKAEQTPEALDPPTVAKLRCAAGLAHLEAKKYKLAARKFLEVGPELGNTYSEVIAPQDVATYGGLCALASFDRTELKNKVIDNINFRNFLELVPEVRELINDFYSSHYASCLEYLGNLKSNLLLDIHLHDHVGTLYDQIRNKALIQYTHPFVSVDMRMMADAFKTSVAGLEKELEALITDNQIQARIDSHNKILYARHADQRNATFQRVLQTGNEFDKDVRAMLLRANLLKHDYNVRASRKL</sequence>
<dbReference type="PRINTS" id="PR00463">
    <property type="entry name" value="EP450I"/>
</dbReference>
<dbReference type="PANTHER" id="PTHR14145">
    <property type="entry name" value="26S PROTESOME SUBUNIT 6"/>
    <property type="match status" value="1"/>
</dbReference>
<name>A0A6J1A197_9ROSI</name>
<dbReference type="InterPro" id="IPR019585">
    <property type="entry name" value="Rpn7/CSN1"/>
</dbReference>
<dbReference type="Pfam" id="PF21151">
    <property type="entry name" value="CSN1_C"/>
    <property type="match status" value="1"/>
</dbReference>
<dbReference type="InterPro" id="IPR036396">
    <property type="entry name" value="Cyt_P450_sf"/>
</dbReference>
<dbReference type="SUPFAM" id="SSF46785">
    <property type="entry name" value="Winged helix' DNA-binding domain"/>
    <property type="match status" value="1"/>
</dbReference>
<dbReference type="Pfam" id="PF00067">
    <property type="entry name" value="p450"/>
    <property type="match status" value="1"/>
</dbReference>
<dbReference type="InterPro" id="IPR036390">
    <property type="entry name" value="WH_DNA-bd_sf"/>
</dbReference>
<feature type="chain" id="PRO_5026817415" evidence="9">
    <location>
        <begin position="28"/>
        <end position="860"/>
    </location>
</feature>
<gene>
    <name evidence="12" type="primary">LOC110414005</name>
</gene>
<dbReference type="GO" id="GO:0005737">
    <property type="term" value="C:cytoplasm"/>
    <property type="evidence" value="ECO:0007669"/>
    <property type="project" value="UniProtKB-SubCell"/>
</dbReference>
<keyword evidence="6" id="KW-0539">Nucleus</keyword>
<keyword evidence="9" id="KW-0732">Signal</keyword>
<dbReference type="Gene3D" id="1.10.630.10">
    <property type="entry name" value="Cytochrome P450"/>
    <property type="match status" value="1"/>
</dbReference>